<dbReference type="PANTHER" id="PTHR41317:SF1">
    <property type="entry name" value="PD-(D_E)XK NUCLEASE FAMILY TRANSPOSASE"/>
    <property type="match status" value="1"/>
</dbReference>
<dbReference type="PANTHER" id="PTHR41317">
    <property type="entry name" value="PD-(D_E)XK NUCLEASE FAMILY TRANSPOSASE"/>
    <property type="match status" value="1"/>
</dbReference>
<reference evidence="1 2" key="1">
    <citation type="submission" date="2018-08" db="EMBL/GenBank/DDBJ databases">
        <title>A genome reference for cultivated species of the human gut microbiota.</title>
        <authorList>
            <person name="Zou Y."/>
            <person name="Xue W."/>
            <person name="Luo G."/>
        </authorList>
    </citation>
    <scope>NUCLEOTIDE SEQUENCE [LARGE SCALE GENOMIC DNA]</scope>
    <source>
        <strain evidence="1 2">AF29-2</strain>
    </source>
</reference>
<proteinExistence type="predicted"/>
<dbReference type="RefSeq" id="WP_117976406.1">
    <property type="nucleotide sequence ID" value="NZ_QRST01000008.1"/>
</dbReference>
<dbReference type="Proteomes" id="UP000284662">
    <property type="component" value="Unassembled WGS sequence"/>
</dbReference>
<protein>
    <submittedName>
        <fullName evidence="1">Rpn family recombination-promoting nuclease/putative transposase</fullName>
    </submittedName>
</protein>
<organism evidence="1 2">
    <name type="scientific">Megamonas rupellensis</name>
    <dbReference type="NCBI Taxonomy" id="491921"/>
    <lineage>
        <taxon>Bacteria</taxon>
        <taxon>Bacillati</taxon>
        <taxon>Bacillota</taxon>
        <taxon>Negativicutes</taxon>
        <taxon>Selenomonadales</taxon>
        <taxon>Selenomonadaceae</taxon>
        <taxon>Megamonas</taxon>
    </lineage>
</organism>
<evidence type="ECO:0000313" key="1">
    <source>
        <dbReference type="EMBL" id="RGQ05747.1"/>
    </source>
</evidence>
<name>A0A411ZSF1_9FIRM</name>
<accession>A0A411ZSF1</accession>
<dbReference type="NCBIfam" id="TIGR01784">
    <property type="entry name" value="T_den_put_tspse"/>
    <property type="match status" value="1"/>
</dbReference>
<feature type="non-terminal residue" evidence="1">
    <location>
        <position position="1"/>
    </location>
</feature>
<comment type="caution">
    <text evidence="1">The sequence shown here is derived from an EMBL/GenBank/DDBJ whole genome shotgun (WGS) entry which is preliminary data.</text>
</comment>
<dbReference type="AlphaFoldDB" id="A0A411ZSF1"/>
<gene>
    <name evidence="1" type="ORF">DWZ11_05535</name>
</gene>
<dbReference type="InterPro" id="IPR010106">
    <property type="entry name" value="RpnA"/>
</dbReference>
<sequence length="284" mass="33389">KFRGFTLAFGKERKNLTLNFLNSILNKDEDSYFVDINFLDKERLPDIETGKVPELDILAKLNDGTLINVEIQVTKQEYFSKRSLYYWSRLYAYQLNKGQNYDELKQTITINLLNFNYLPYETCHNSYHVYNDKTQDILIDDLELHFIELNKFKLSDIRKLRQAENWIAYFSPKCTDEQREAIAMNNPVIKEALNYEMVFSQDEIKRRQYEIQEKAIRDYNSTILYNRQEGLKEGLEKGLKEGLKKGAEDKAIEIALKMLENGSDVNFIADVTGLSVEKINEIKK</sequence>
<dbReference type="EMBL" id="QRST01000008">
    <property type="protein sequence ID" value="RGQ05747.1"/>
    <property type="molecule type" value="Genomic_DNA"/>
</dbReference>
<evidence type="ECO:0000313" key="2">
    <source>
        <dbReference type="Proteomes" id="UP000284662"/>
    </source>
</evidence>
<dbReference type="Pfam" id="PF12784">
    <property type="entry name" value="PDDEXK_2"/>
    <property type="match status" value="1"/>
</dbReference>